<keyword evidence="5" id="KW-0418">Kinase</keyword>
<dbReference type="OrthoDB" id="3638488at2759"/>
<dbReference type="SUPFAM" id="SSF54928">
    <property type="entry name" value="RNA-binding domain, RBD"/>
    <property type="match status" value="1"/>
</dbReference>
<dbReference type="Pfam" id="PF00076">
    <property type="entry name" value="RRM_1"/>
    <property type="match status" value="1"/>
</dbReference>
<name>A0A9E7GMX6_9LILI</name>
<feature type="domain" description="RRM" evidence="4">
    <location>
        <begin position="117"/>
        <end position="203"/>
    </location>
</feature>
<sequence>MADPYWRHRSMERDPRAAVPGYIPSDVPSTASHQTWDVSGSQGTPDLPRINMLPLRSGGYGLDDHAGVSSHAMTRLGGLAAGDSIRALEGPGLTRRDVPLNINHSIVANGLSPEESNILFVDGLPTDCTRREVGHLFRPFIGFKEIRVVHKEPRRTGDKARVLCFVEFDNAKCALTALEALQGYKFDDKKPDAPVLRIQLVKFPFRPASVHDAQR</sequence>
<feature type="compositionally biased region" description="Polar residues" evidence="3">
    <location>
        <begin position="27"/>
        <end position="44"/>
    </location>
</feature>
<evidence type="ECO:0000256" key="2">
    <source>
        <dbReference type="PROSITE-ProRule" id="PRU00176"/>
    </source>
</evidence>
<keyword evidence="6" id="KW-1185">Reference proteome</keyword>
<reference evidence="5" key="1">
    <citation type="submission" date="2022-05" db="EMBL/GenBank/DDBJ databases">
        <title>The Musa troglodytarum L. genome provides insights into the mechanism of non-climacteric behaviour and enrichment of carotenoids.</title>
        <authorList>
            <person name="Wang J."/>
        </authorList>
    </citation>
    <scope>NUCLEOTIDE SEQUENCE</scope>
    <source>
        <tissue evidence="5">Leaf</tissue>
    </source>
</reference>
<evidence type="ECO:0000256" key="3">
    <source>
        <dbReference type="SAM" id="MobiDB-lite"/>
    </source>
</evidence>
<dbReference type="GO" id="GO:0003723">
    <property type="term" value="F:RNA binding"/>
    <property type="evidence" value="ECO:0007669"/>
    <property type="project" value="UniProtKB-UniRule"/>
</dbReference>
<organism evidence="5 6">
    <name type="scientific">Musa troglodytarum</name>
    <name type="common">fe'i banana</name>
    <dbReference type="NCBI Taxonomy" id="320322"/>
    <lineage>
        <taxon>Eukaryota</taxon>
        <taxon>Viridiplantae</taxon>
        <taxon>Streptophyta</taxon>
        <taxon>Embryophyta</taxon>
        <taxon>Tracheophyta</taxon>
        <taxon>Spermatophyta</taxon>
        <taxon>Magnoliopsida</taxon>
        <taxon>Liliopsida</taxon>
        <taxon>Zingiberales</taxon>
        <taxon>Musaceae</taxon>
        <taxon>Musa</taxon>
    </lineage>
</organism>
<dbReference type="PROSITE" id="PS50102">
    <property type="entry name" value="RRM"/>
    <property type="match status" value="1"/>
</dbReference>
<dbReference type="SMART" id="SM00360">
    <property type="entry name" value="RRM"/>
    <property type="match status" value="1"/>
</dbReference>
<evidence type="ECO:0000313" key="6">
    <source>
        <dbReference type="Proteomes" id="UP001055439"/>
    </source>
</evidence>
<gene>
    <name evidence="5" type="ORF">MUK42_11330</name>
</gene>
<feature type="compositionally biased region" description="Basic and acidic residues" evidence="3">
    <location>
        <begin position="1"/>
        <end position="16"/>
    </location>
</feature>
<dbReference type="InterPro" id="IPR000504">
    <property type="entry name" value="RRM_dom"/>
</dbReference>
<dbReference type="AlphaFoldDB" id="A0A9E7GMX6"/>
<dbReference type="CDD" id="cd21618">
    <property type="entry name" value="RRM_AtNSRA_like"/>
    <property type="match status" value="1"/>
</dbReference>
<dbReference type="Gene3D" id="3.30.70.330">
    <property type="match status" value="1"/>
</dbReference>
<dbReference type="InterPro" id="IPR012677">
    <property type="entry name" value="Nucleotide-bd_a/b_plait_sf"/>
</dbReference>
<dbReference type="InterPro" id="IPR035979">
    <property type="entry name" value="RBD_domain_sf"/>
</dbReference>
<dbReference type="GO" id="GO:0016301">
    <property type="term" value="F:kinase activity"/>
    <property type="evidence" value="ECO:0007669"/>
    <property type="project" value="UniProtKB-KW"/>
</dbReference>
<keyword evidence="1 2" id="KW-0694">RNA-binding</keyword>
<dbReference type="PANTHER" id="PTHR10501">
    <property type="entry name" value="U1 SMALL NUCLEAR RIBONUCLEOPROTEIN A/U2 SMALL NUCLEAR RIBONUCLEOPROTEIN B"/>
    <property type="match status" value="1"/>
</dbReference>
<evidence type="ECO:0000313" key="5">
    <source>
        <dbReference type="EMBL" id="URE18494.1"/>
    </source>
</evidence>
<proteinExistence type="predicted"/>
<accession>A0A9E7GMX6</accession>
<evidence type="ECO:0000259" key="4">
    <source>
        <dbReference type="PROSITE" id="PS50102"/>
    </source>
</evidence>
<keyword evidence="5" id="KW-0808">Transferase</keyword>
<protein>
    <submittedName>
        <fullName evidence="5">Protein kinase C terminal domain</fullName>
    </submittedName>
</protein>
<dbReference type="Proteomes" id="UP001055439">
    <property type="component" value="Chromosome 7"/>
</dbReference>
<feature type="region of interest" description="Disordered" evidence="3">
    <location>
        <begin position="1"/>
        <end position="49"/>
    </location>
</feature>
<evidence type="ECO:0000256" key="1">
    <source>
        <dbReference type="ARBA" id="ARBA00022884"/>
    </source>
</evidence>
<dbReference type="EMBL" id="CP097509">
    <property type="protein sequence ID" value="URE18494.1"/>
    <property type="molecule type" value="Genomic_DNA"/>
</dbReference>